<evidence type="ECO:0000313" key="2">
    <source>
        <dbReference type="EMBL" id="JAH92125.1"/>
    </source>
</evidence>
<proteinExistence type="predicted"/>
<dbReference type="AlphaFoldDB" id="A0A0E9WRC7"/>
<keyword evidence="1" id="KW-0472">Membrane</keyword>
<keyword evidence="1" id="KW-1133">Transmembrane helix</keyword>
<organism evidence="2">
    <name type="scientific">Anguilla anguilla</name>
    <name type="common">European freshwater eel</name>
    <name type="synonym">Muraena anguilla</name>
    <dbReference type="NCBI Taxonomy" id="7936"/>
    <lineage>
        <taxon>Eukaryota</taxon>
        <taxon>Metazoa</taxon>
        <taxon>Chordata</taxon>
        <taxon>Craniata</taxon>
        <taxon>Vertebrata</taxon>
        <taxon>Euteleostomi</taxon>
        <taxon>Actinopterygii</taxon>
        <taxon>Neopterygii</taxon>
        <taxon>Teleostei</taxon>
        <taxon>Anguilliformes</taxon>
        <taxon>Anguillidae</taxon>
        <taxon>Anguilla</taxon>
    </lineage>
</organism>
<dbReference type="EMBL" id="GBXM01016452">
    <property type="protein sequence ID" value="JAH92125.1"/>
    <property type="molecule type" value="Transcribed_RNA"/>
</dbReference>
<reference evidence="2" key="1">
    <citation type="submission" date="2014-11" db="EMBL/GenBank/DDBJ databases">
        <authorList>
            <person name="Amaro Gonzalez C."/>
        </authorList>
    </citation>
    <scope>NUCLEOTIDE SEQUENCE</scope>
</reference>
<keyword evidence="1" id="KW-0812">Transmembrane</keyword>
<accession>A0A0E9WRC7</accession>
<feature type="transmembrane region" description="Helical" evidence="1">
    <location>
        <begin position="71"/>
        <end position="87"/>
    </location>
</feature>
<sequence length="100" mass="11528">MLRASRVRAPSHSVSFWLVGFLSSISRIHTNILLKILIKNSSTFIIFFLNFPPPQKSMHFNFLPHYHSVTSPYNIFIFLTLVFRVIHTPTCKGNSLLPVK</sequence>
<name>A0A0E9WRC7_ANGAN</name>
<evidence type="ECO:0000256" key="1">
    <source>
        <dbReference type="SAM" id="Phobius"/>
    </source>
</evidence>
<protein>
    <submittedName>
        <fullName evidence="2">Uncharacterized protein</fullName>
    </submittedName>
</protein>
<feature type="transmembrane region" description="Helical" evidence="1">
    <location>
        <begin position="32"/>
        <end position="51"/>
    </location>
</feature>
<reference evidence="2" key="2">
    <citation type="journal article" date="2015" name="Fish Shellfish Immunol.">
        <title>Early steps in the European eel (Anguilla anguilla)-Vibrio vulnificus interaction in the gills: Role of the RtxA13 toxin.</title>
        <authorList>
            <person name="Callol A."/>
            <person name="Pajuelo D."/>
            <person name="Ebbesson L."/>
            <person name="Teles M."/>
            <person name="MacKenzie S."/>
            <person name="Amaro C."/>
        </authorList>
    </citation>
    <scope>NUCLEOTIDE SEQUENCE</scope>
</reference>